<organism evidence="2 3">
    <name type="scientific">Fusarium vanettenii (strain ATCC MYA-4622 / CBS 123669 / FGSC 9596 / NRRL 45880 / 77-13-4)</name>
    <name type="common">Fusarium solani subsp. pisi</name>
    <dbReference type="NCBI Taxonomy" id="660122"/>
    <lineage>
        <taxon>Eukaryota</taxon>
        <taxon>Fungi</taxon>
        <taxon>Dikarya</taxon>
        <taxon>Ascomycota</taxon>
        <taxon>Pezizomycotina</taxon>
        <taxon>Sordariomycetes</taxon>
        <taxon>Hypocreomycetidae</taxon>
        <taxon>Hypocreales</taxon>
        <taxon>Nectriaceae</taxon>
        <taxon>Fusarium</taxon>
        <taxon>Fusarium solani species complex</taxon>
        <taxon>Fusarium vanettenii</taxon>
    </lineage>
</organism>
<feature type="domain" description="DUF6546" evidence="1">
    <location>
        <begin position="184"/>
        <end position="387"/>
    </location>
</feature>
<proteinExistence type="predicted"/>
<dbReference type="AlphaFoldDB" id="C7Z300"/>
<dbReference type="VEuPathDB" id="FungiDB:NECHADRAFT_25554"/>
<dbReference type="Pfam" id="PF20183">
    <property type="entry name" value="DUF6546"/>
    <property type="match status" value="1"/>
</dbReference>
<dbReference type="Proteomes" id="UP000005206">
    <property type="component" value="Chromosome 12"/>
</dbReference>
<name>C7Z300_FUSV7</name>
<gene>
    <name evidence="2" type="ORF">NECHADRAFT_25554</name>
</gene>
<dbReference type="OrthoDB" id="3728558at2759"/>
<accession>C7Z300</accession>
<evidence type="ECO:0000259" key="1">
    <source>
        <dbReference type="Pfam" id="PF20183"/>
    </source>
</evidence>
<dbReference type="KEGG" id="nhe:NECHADRAFT_25554"/>
<feature type="non-terminal residue" evidence="2">
    <location>
        <position position="398"/>
    </location>
</feature>
<evidence type="ECO:0000313" key="2">
    <source>
        <dbReference type="EMBL" id="EEU41747.1"/>
    </source>
</evidence>
<dbReference type="RefSeq" id="XP_003047460.1">
    <property type="nucleotide sequence ID" value="XM_003047414.1"/>
</dbReference>
<keyword evidence="3" id="KW-1185">Reference proteome</keyword>
<protein>
    <recommendedName>
        <fullName evidence="1">DUF6546 domain-containing protein</fullName>
    </recommendedName>
</protein>
<dbReference type="GeneID" id="9675892"/>
<dbReference type="InterPro" id="IPR046676">
    <property type="entry name" value="DUF6546"/>
</dbReference>
<dbReference type="EMBL" id="GG698907">
    <property type="protein sequence ID" value="EEU41747.1"/>
    <property type="molecule type" value="Genomic_DNA"/>
</dbReference>
<evidence type="ECO:0000313" key="3">
    <source>
        <dbReference type="Proteomes" id="UP000005206"/>
    </source>
</evidence>
<feature type="non-terminal residue" evidence="2">
    <location>
        <position position="1"/>
    </location>
</feature>
<sequence>LSFARLPTEIRFMILEAIIQQRHPGWASFASVCKEWQFFIEKRNFCRLKLSVSCLGDFQRLVVRTRDLVQHILLDVELPAYFCVHCRSERPGDRRRNAGSLITDGIKRLFWILNTWKTTKGLTLELGAHSPSDSNHCFHDPCHGWSRGQQVRSPPESDIWRPCFMHSMTDVWVIDMMHVITKRFPQSLKTISIFEDFSDHLTTAMLNHYARKPWLPTVEAYRITDPQLAATFSTKSRDLGHMSVAYMIDAKDFFQGANPISVWGNLQSLALTSRLLRPSVSRQDIDSLLYKAGTVALRMPKLHTLVIWYGMKGSACAFIFRVNGEGAHLTWRSTWEMELSSRVVEVWQRVTSQRHSRALRVDNQEIHGLIQSHGDAIHHLDLPCQVVSPASLPQIRRE</sequence>
<dbReference type="eggNOG" id="ENOG502SM97">
    <property type="taxonomic scope" value="Eukaryota"/>
</dbReference>
<dbReference type="OMA" id="VTWRGTW"/>
<dbReference type="InParanoid" id="C7Z300"/>
<dbReference type="HOGENOM" id="CLU_023464_1_0_1"/>
<reference evidence="2 3" key="1">
    <citation type="journal article" date="2009" name="PLoS Genet.">
        <title>The genome of Nectria haematococca: contribution of supernumerary chromosomes to gene expansion.</title>
        <authorList>
            <person name="Coleman J.J."/>
            <person name="Rounsley S.D."/>
            <person name="Rodriguez-Carres M."/>
            <person name="Kuo A."/>
            <person name="Wasmann C.C."/>
            <person name="Grimwood J."/>
            <person name="Schmutz J."/>
            <person name="Taga M."/>
            <person name="White G.J."/>
            <person name="Zhou S."/>
            <person name="Schwartz D.C."/>
            <person name="Freitag M."/>
            <person name="Ma L.J."/>
            <person name="Danchin E.G."/>
            <person name="Henrissat B."/>
            <person name="Coutinho P.M."/>
            <person name="Nelson D.R."/>
            <person name="Straney D."/>
            <person name="Napoli C.A."/>
            <person name="Barker B.M."/>
            <person name="Gribskov M."/>
            <person name="Rep M."/>
            <person name="Kroken S."/>
            <person name="Molnar I."/>
            <person name="Rensing C."/>
            <person name="Kennell J.C."/>
            <person name="Zamora J."/>
            <person name="Farman M.L."/>
            <person name="Selker E.U."/>
            <person name="Salamov A."/>
            <person name="Shapiro H."/>
            <person name="Pangilinan J."/>
            <person name="Lindquist E."/>
            <person name="Lamers C."/>
            <person name="Grigoriev I.V."/>
            <person name="Geiser D.M."/>
            <person name="Covert S.F."/>
            <person name="Temporini E."/>
            <person name="Vanetten H.D."/>
        </authorList>
    </citation>
    <scope>NUCLEOTIDE SEQUENCE [LARGE SCALE GENOMIC DNA]</scope>
    <source>
        <strain evidence="3">ATCC MYA-4622 / CBS 123669 / FGSC 9596 / NRRL 45880 / 77-13-4</strain>
    </source>
</reference>